<keyword evidence="9" id="KW-1185">Reference proteome</keyword>
<evidence type="ECO:0000313" key="8">
    <source>
        <dbReference type="EMBL" id="KAJ6221931.1"/>
    </source>
</evidence>
<dbReference type="OrthoDB" id="6512813at2759"/>
<evidence type="ECO:0000313" key="9">
    <source>
        <dbReference type="Proteomes" id="UP001142055"/>
    </source>
</evidence>
<keyword evidence="6" id="KW-1015">Disulfide bond</keyword>
<feature type="transmembrane region" description="Helical" evidence="7">
    <location>
        <begin position="83"/>
        <end position="107"/>
    </location>
</feature>
<evidence type="ECO:0000256" key="6">
    <source>
        <dbReference type="PIRSR" id="PIRSR002419-1"/>
    </source>
</evidence>
<organism evidence="8 9">
    <name type="scientific">Blomia tropicalis</name>
    <name type="common">Mite</name>
    <dbReference type="NCBI Taxonomy" id="40697"/>
    <lineage>
        <taxon>Eukaryota</taxon>
        <taxon>Metazoa</taxon>
        <taxon>Ecdysozoa</taxon>
        <taxon>Arthropoda</taxon>
        <taxon>Chelicerata</taxon>
        <taxon>Arachnida</taxon>
        <taxon>Acari</taxon>
        <taxon>Acariformes</taxon>
        <taxon>Sarcoptiformes</taxon>
        <taxon>Astigmata</taxon>
        <taxon>Glycyphagoidea</taxon>
        <taxon>Echimyopodidae</taxon>
        <taxon>Blomia</taxon>
    </lineage>
</organism>
<dbReference type="Pfam" id="PF00335">
    <property type="entry name" value="Tetraspanin"/>
    <property type="match status" value="1"/>
</dbReference>
<dbReference type="PANTHER" id="PTHR19282">
    <property type="entry name" value="TETRASPANIN"/>
    <property type="match status" value="1"/>
</dbReference>
<dbReference type="InterPro" id="IPR018499">
    <property type="entry name" value="Tetraspanin/Peripherin"/>
</dbReference>
<dbReference type="CDD" id="cd03127">
    <property type="entry name" value="tetraspanin_LEL"/>
    <property type="match status" value="1"/>
</dbReference>
<evidence type="ECO:0000256" key="3">
    <source>
        <dbReference type="ARBA" id="ARBA00022692"/>
    </source>
</evidence>
<evidence type="ECO:0000256" key="7">
    <source>
        <dbReference type="RuleBase" id="RU361218"/>
    </source>
</evidence>
<dbReference type="AlphaFoldDB" id="A0A9Q0RPN7"/>
<dbReference type="EMBL" id="JAPWDV010000001">
    <property type="protein sequence ID" value="KAJ6221931.1"/>
    <property type="molecule type" value="Genomic_DNA"/>
</dbReference>
<evidence type="ECO:0000256" key="2">
    <source>
        <dbReference type="ARBA" id="ARBA00006840"/>
    </source>
</evidence>
<dbReference type="Gene3D" id="1.10.1450.10">
    <property type="entry name" value="Tetraspanin"/>
    <property type="match status" value="1"/>
</dbReference>
<dbReference type="Proteomes" id="UP001142055">
    <property type="component" value="Chromosome 1"/>
</dbReference>
<feature type="transmembrane region" description="Helical" evidence="7">
    <location>
        <begin position="207"/>
        <end position="227"/>
    </location>
</feature>
<dbReference type="PIRSF" id="PIRSF002419">
    <property type="entry name" value="Tetraspanin"/>
    <property type="match status" value="1"/>
</dbReference>
<dbReference type="OMA" id="CCEISAM"/>
<feature type="disulfide bond" evidence="6">
    <location>
        <begin position="148"/>
        <end position="166"/>
    </location>
</feature>
<dbReference type="GO" id="GO:0016020">
    <property type="term" value="C:membrane"/>
    <property type="evidence" value="ECO:0007669"/>
    <property type="project" value="UniProtKB-SubCell"/>
</dbReference>
<dbReference type="InterPro" id="IPR000301">
    <property type="entry name" value="Tetraspanin_animals"/>
</dbReference>
<comment type="similarity">
    <text evidence="2 7">Belongs to the tetraspanin (TM4SF) family.</text>
</comment>
<evidence type="ECO:0000256" key="5">
    <source>
        <dbReference type="ARBA" id="ARBA00023136"/>
    </source>
</evidence>
<dbReference type="PRINTS" id="PR00259">
    <property type="entry name" value="TMFOUR"/>
</dbReference>
<keyword evidence="5 7" id="KW-0472">Membrane</keyword>
<name>A0A9Q0RPN7_BLOTA</name>
<accession>A0A9Q0RPN7</accession>
<evidence type="ECO:0000256" key="4">
    <source>
        <dbReference type="ARBA" id="ARBA00022989"/>
    </source>
</evidence>
<dbReference type="SUPFAM" id="SSF48652">
    <property type="entry name" value="Tetraspanin"/>
    <property type="match status" value="1"/>
</dbReference>
<proteinExistence type="inferred from homology"/>
<comment type="caution">
    <text evidence="8">The sequence shown here is derived from an EMBL/GenBank/DDBJ whole genome shotgun (WGS) entry which is preliminary data.</text>
</comment>
<protein>
    <recommendedName>
        <fullName evidence="7">Tetraspanin</fullName>
    </recommendedName>
</protein>
<comment type="subcellular location">
    <subcellularLocation>
        <location evidence="1 7">Membrane</location>
        <topology evidence="1 7">Multi-pass membrane protein</topology>
    </subcellularLocation>
</comment>
<gene>
    <name evidence="8" type="ORF">RDWZM_000476</name>
</gene>
<keyword evidence="4 7" id="KW-1133">Transmembrane helix</keyword>
<evidence type="ECO:0000256" key="1">
    <source>
        <dbReference type="ARBA" id="ARBA00004141"/>
    </source>
</evidence>
<reference evidence="8" key="1">
    <citation type="submission" date="2022-12" db="EMBL/GenBank/DDBJ databases">
        <title>Genome assemblies of Blomia tropicalis.</title>
        <authorList>
            <person name="Cui Y."/>
        </authorList>
    </citation>
    <scope>NUCLEOTIDE SEQUENCE</scope>
    <source>
        <tissue evidence="8">Adult mites</tissue>
    </source>
</reference>
<feature type="transmembrane region" description="Helical" evidence="7">
    <location>
        <begin position="12"/>
        <end position="32"/>
    </location>
</feature>
<feature type="transmembrane region" description="Helical" evidence="7">
    <location>
        <begin position="52"/>
        <end position="76"/>
    </location>
</feature>
<keyword evidence="3 7" id="KW-0812">Transmembrane</keyword>
<dbReference type="InterPro" id="IPR008952">
    <property type="entry name" value="Tetraspanin_EC2_sf"/>
</dbReference>
<sequence length="237" mass="25912">MVSCGGKLIKIILGLFNLIWLIVGAVIIYIGVRLVLLHGDLEEVSDLAKIDFKALSVIILIVGIAIVVISFLGFFGACCQNRVLLFLYSAILVVIIAIEIYGLVVAIRNNTDIEKEISDAVGKAINEINTDRKTAYLLGMFQYKLKCCGWNGFADYKNPLVPKSCCGEKPVSSNEPVNTCLATSAVKIGCKEKIHFDDIMNLFKGSIALSIVVICVEVILIFAACCLSRDISAERRF</sequence>